<dbReference type="InterPro" id="IPR037066">
    <property type="entry name" value="Plug_dom_sf"/>
</dbReference>
<name>A0A3E4Z4H7_9BACT</name>
<evidence type="ECO:0000256" key="2">
    <source>
        <dbReference type="SAM" id="SignalP"/>
    </source>
</evidence>
<feature type="chain" id="PRO_5017663872" evidence="2">
    <location>
        <begin position="28"/>
        <end position="1024"/>
    </location>
</feature>
<feature type="domain" description="TonB-dependent receptor plug" evidence="3">
    <location>
        <begin position="121"/>
        <end position="227"/>
    </location>
</feature>
<accession>A0A3E4Z4H7</accession>
<comment type="similarity">
    <text evidence="1">Belongs to the TonB-dependent receptor family.</text>
</comment>
<dbReference type="InterPro" id="IPR012910">
    <property type="entry name" value="Plug_dom"/>
</dbReference>
<keyword evidence="2" id="KW-0732">Signal</keyword>
<evidence type="ECO:0000313" key="4">
    <source>
        <dbReference type="EMBL" id="RGM86105.1"/>
    </source>
</evidence>
<keyword evidence="1" id="KW-0813">Transport</keyword>
<dbReference type="Pfam" id="PF07715">
    <property type="entry name" value="Plug"/>
    <property type="match status" value="1"/>
</dbReference>
<dbReference type="PROSITE" id="PS52016">
    <property type="entry name" value="TONB_DEPENDENT_REC_3"/>
    <property type="match status" value="1"/>
</dbReference>
<dbReference type="Gene3D" id="2.170.130.10">
    <property type="entry name" value="TonB-dependent receptor, plug domain"/>
    <property type="match status" value="1"/>
</dbReference>
<comment type="caution">
    <text evidence="4">The sequence shown here is derived from an EMBL/GenBank/DDBJ whole genome shotgun (WGS) entry which is preliminary data.</text>
</comment>
<dbReference type="InterPro" id="IPR039426">
    <property type="entry name" value="TonB-dep_rcpt-like"/>
</dbReference>
<organism evidence="4 5">
    <name type="scientific">Phocaeicola plebeius</name>
    <dbReference type="NCBI Taxonomy" id="310297"/>
    <lineage>
        <taxon>Bacteria</taxon>
        <taxon>Pseudomonadati</taxon>
        <taxon>Bacteroidota</taxon>
        <taxon>Bacteroidia</taxon>
        <taxon>Bacteroidales</taxon>
        <taxon>Bacteroidaceae</taxon>
        <taxon>Phocaeicola</taxon>
    </lineage>
</organism>
<proteinExistence type="inferred from homology"/>
<comment type="subcellular location">
    <subcellularLocation>
        <location evidence="1">Cell outer membrane</location>
        <topology evidence="1">Multi-pass membrane protein</topology>
    </subcellularLocation>
</comment>
<dbReference type="InterPro" id="IPR023997">
    <property type="entry name" value="TonB-dep_OMP_SusC/RagA_CS"/>
</dbReference>
<dbReference type="Proteomes" id="UP000260814">
    <property type="component" value="Unassembled WGS sequence"/>
</dbReference>
<dbReference type="SUPFAM" id="SSF49464">
    <property type="entry name" value="Carboxypeptidase regulatory domain-like"/>
    <property type="match status" value="1"/>
</dbReference>
<dbReference type="GO" id="GO:0009279">
    <property type="term" value="C:cell outer membrane"/>
    <property type="evidence" value="ECO:0007669"/>
    <property type="project" value="UniProtKB-SubCell"/>
</dbReference>
<dbReference type="InterPro" id="IPR023996">
    <property type="entry name" value="TonB-dep_OMP_SusC/RagA"/>
</dbReference>
<keyword evidence="1" id="KW-0472">Membrane</keyword>
<reference evidence="4 5" key="1">
    <citation type="submission" date="2018-08" db="EMBL/GenBank/DDBJ databases">
        <title>A genome reference for cultivated species of the human gut microbiota.</title>
        <authorList>
            <person name="Zou Y."/>
            <person name="Xue W."/>
            <person name="Luo G."/>
        </authorList>
    </citation>
    <scope>NUCLEOTIDE SEQUENCE [LARGE SCALE GENOMIC DNA]</scope>
    <source>
        <strain evidence="4 5">OM06-2</strain>
    </source>
</reference>
<evidence type="ECO:0000313" key="5">
    <source>
        <dbReference type="Proteomes" id="UP000260814"/>
    </source>
</evidence>
<dbReference type="EMBL" id="QSTW01000027">
    <property type="protein sequence ID" value="RGM86105.1"/>
    <property type="molecule type" value="Genomic_DNA"/>
</dbReference>
<dbReference type="Pfam" id="PF13715">
    <property type="entry name" value="CarbopepD_reg_2"/>
    <property type="match status" value="1"/>
</dbReference>
<dbReference type="InterPro" id="IPR008969">
    <property type="entry name" value="CarboxyPept-like_regulatory"/>
</dbReference>
<keyword evidence="1" id="KW-0998">Cell outer membrane</keyword>
<feature type="signal peptide" evidence="2">
    <location>
        <begin position="1"/>
        <end position="27"/>
    </location>
</feature>
<sequence length="1024" mass="113608">MFNFNCSIMQKCLVTVLLCLISVYVRAQYQVTGKVIDQSGETLIGATVREVGNVSNGTITDFNGEYAIQVTNRNAQLLVQYVGYEDAKVEVNGKQKVDVVLKTSTETLEEVVVVGYGTQKKASVTGAITSVNQKILKQTPVANISNALVGKVTGLTAIQSSGEPGYDGATIFVRGKASFTGNTAPLILVDGVERAFGDIDANEIESVSILKDASATAVYGVRGANGVVLVTTKRGEVGAPKVSLNYSYGVQTPTRLSEYCDSYDFLTLYEEGLKNDGKSSQYTPETIAKYRDRSNPTYKYLYPNVDWTEELLRDMSPQMQANVNVTGGGSLFRYFVSVGYLSQDGIYNYSDLSEYNTNAKMQRYNFRTNIDVDIRKDVKLMLNMGGIVQDQNYPGTSAYDLFYAIKTRPPYYYPMTNPDGSIAEYANSEANPYALLTQTGYIANKSNTLNATAGVTWDMSDYVTKGLSATVRLSFDADNYRNVTRSRGYNAYQFSISETETDLSKGNYTNVRTGSETLGYTVTANGTRYTLLEAMLNYNRSFGKHNVTGLLMYNQSSKLIDASDAINGLAFRKQGLVARVTYNYAGKYFGEFNMGYNGSENFMKGKRMGFFPAVSLSYVLSEEDFMKELSAIDLLKFRVSYGLVGNDDNGSRFLYQSQWTTGWRGYNFGYTGNGLALGGAGVYSTGNESVTWEKAKKLNVGLDLDLWKSALHLVVDVFHEKRTDILCDPGTIPSIIGISSLPAINAGIVENKGFEIELEHRKNFRDWGYSIKGNISYAKNKIISADEPEYSDKPWQRRTGTQIDEMYGYVAEGLFQSWDEVNDPDIPKTTASNLQPGDIRYKDLNGDGVINDSDQCYLGKISTPDKIVGLSLAGNYKNFDFSLLFQGALGGHTWFTGAAVWPFESKASVLEDVIGNYWSSDNTPEQNAKVDYPRLSSDHSDNNYVNSTYWLRSSDYLRLKNVEIGYRLPKKALSFLGVDDLRIYANAVNLFTWDHMKIFDPESPGGAINYPQMKVFNLGVHVSF</sequence>
<keyword evidence="1" id="KW-0812">Transmembrane</keyword>
<dbReference type="SUPFAM" id="SSF56935">
    <property type="entry name" value="Porins"/>
    <property type="match status" value="1"/>
</dbReference>
<dbReference type="NCBIfam" id="TIGR04056">
    <property type="entry name" value="OMP_RagA_SusC"/>
    <property type="match status" value="1"/>
</dbReference>
<dbReference type="NCBIfam" id="TIGR04057">
    <property type="entry name" value="SusC_RagA_signa"/>
    <property type="match status" value="1"/>
</dbReference>
<keyword evidence="1" id="KW-1134">Transmembrane beta strand</keyword>
<keyword evidence="4" id="KW-0675">Receptor</keyword>
<protein>
    <submittedName>
        <fullName evidence="4">TonB-dependent receptor</fullName>
    </submittedName>
</protein>
<dbReference type="Gene3D" id="2.60.40.1120">
    <property type="entry name" value="Carboxypeptidase-like, regulatory domain"/>
    <property type="match status" value="1"/>
</dbReference>
<dbReference type="FunFam" id="2.170.130.10:FF:000003">
    <property type="entry name" value="SusC/RagA family TonB-linked outer membrane protein"/>
    <property type="match status" value="1"/>
</dbReference>
<dbReference type="AlphaFoldDB" id="A0A3E4Z4H7"/>
<gene>
    <name evidence="4" type="ORF">DXB87_15280</name>
</gene>
<evidence type="ECO:0000256" key="1">
    <source>
        <dbReference type="PROSITE-ProRule" id="PRU01360"/>
    </source>
</evidence>
<evidence type="ECO:0000259" key="3">
    <source>
        <dbReference type="Pfam" id="PF07715"/>
    </source>
</evidence>